<dbReference type="AlphaFoldDB" id="A0A1H6EZS7"/>
<organism evidence="1 2">
    <name type="scientific">Nonomuraea solani</name>
    <dbReference type="NCBI Taxonomy" id="1144553"/>
    <lineage>
        <taxon>Bacteria</taxon>
        <taxon>Bacillati</taxon>
        <taxon>Actinomycetota</taxon>
        <taxon>Actinomycetes</taxon>
        <taxon>Streptosporangiales</taxon>
        <taxon>Streptosporangiaceae</taxon>
        <taxon>Nonomuraea</taxon>
    </lineage>
</organism>
<dbReference type="RefSeq" id="WP_103963422.1">
    <property type="nucleotide sequence ID" value="NZ_FNVT01000026.1"/>
</dbReference>
<evidence type="ECO:0000313" key="1">
    <source>
        <dbReference type="EMBL" id="SEH02375.1"/>
    </source>
</evidence>
<keyword evidence="2" id="KW-1185">Reference proteome</keyword>
<protein>
    <submittedName>
        <fullName evidence="1">Uncharacterized protein</fullName>
    </submittedName>
</protein>
<reference evidence="1 2" key="1">
    <citation type="submission" date="2016-10" db="EMBL/GenBank/DDBJ databases">
        <authorList>
            <person name="de Groot N.N."/>
        </authorList>
    </citation>
    <scope>NUCLEOTIDE SEQUENCE [LARGE SCALE GENOMIC DNA]</scope>
    <source>
        <strain evidence="1 2">CGMCC 4.7037</strain>
    </source>
</reference>
<accession>A0A1H6EZS7</accession>
<dbReference type="Proteomes" id="UP000236732">
    <property type="component" value="Unassembled WGS sequence"/>
</dbReference>
<evidence type="ECO:0000313" key="2">
    <source>
        <dbReference type="Proteomes" id="UP000236732"/>
    </source>
</evidence>
<dbReference type="OrthoDB" id="6181299at2"/>
<gene>
    <name evidence="1" type="ORF">SAMN05444920_12633</name>
</gene>
<sequence length="482" mass="53983">MTDATALAARRYNELHPGYHLVAAIDAAIPFAWLTLDVIAQERKPLPLVEEFVLRLCAAGVDTITDVAAVLGMKDDVIRDSVAYHLSAETLDYRPDPRPEHRGSRIISLSTTGTRTVNDLEVITPRRVELPHAFNRLLWAPSAHLHHDLITRDNATARGMLLLPSTRTHEVTTQEVSARALNRTFEELRRARGTVSGESRRRAGAGTVEVLSVEEVIRQRRRYLPAVLLVYSATGSDDIRLTLVVDDLPSREHDDLLAKLGGAYKLGITVAPPKGEPDLPQHLRDQRAPYDTVRALQRRIDAALPELPNLDAAAEGDRVTAREELDALTVRCVPVFEHPELLANAIEHTRRRFLLVTSTLHSAVVTDNLITQLKAMLRRTSVSVHIAYGPANQDSSAVKRLRRLADRHDNLTLTRLDEPYPHCLIFDDTWINSSFEWLSYRGGSSPIYRREEGTLIREIDFVDGRHAQYVGLIESARRDTSG</sequence>
<dbReference type="EMBL" id="FNVT01000026">
    <property type="protein sequence ID" value="SEH02375.1"/>
    <property type="molecule type" value="Genomic_DNA"/>
</dbReference>
<proteinExistence type="predicted"/>
<name>A0A1H6EZS7_9ACTN</name>